<keyword evidence="2 7" id="KW-0812">Transmembrane</keyword>
<feature type="transmembrane region" description="Helical" evidence="7">
    <location>
        <begin position="50"/>
        <end position="69"/>
    </location>
</feature>
<dbReference type="PROSITE" id="PS50850">
    <property type="entry name" value="MFS"/>
    <property type="match status" value="1"/>
</dbReference>
<keyword evidence="4 7" id="KW-0472">Membrane</keyword>
<dbReference type="InterPro" id="IPR020846">
    <property type="entry name" value="MFS_dom"/>
</dbReference>
<accession>A0AA90JWG8</accession>
<protein>
    <submittedName>
        <fullName evidence="9">MFS transporter</fullName>
    </submittedName>
</protein>
<feature type="transmembrane region" description="Helical" evidence="7">
    <location>
        <begin position="231"/>
        <end position="248"/>
    </location>
</feature>
<evidence type="ECO:0000256" key="7">
    <source>
        <dbReference type="SAM" id="Phobius"/>
    </source>
</evidence>
<dbReference type="PANTHER" id="PTHR42718:SF48">
    <property type="entry name" value="CONSERVED TWO-DOMAIN MEMBRANE PROTEIN-RELATED"/>
    <property type="match status" value="1"/>
</dbReference>
<dbReference type="InterPro" id="IPR011701">
    <property type="entry name" value="MFS"/>
</dbReference>
<dbReference type="GO" id="GO:0022857">
    <property type="term" value="F:transmembrane transporter activity"/>
    <property type="evidence" value="ECO:0007669"/>
    <property type="project" value="InterPro"/>
</dbReference>
<feature type="transmembrane region" description="Helical" evidence="7">
    <location>
        <begin position="406"/>
        <end position="423"/>
    </location>
</feature>
<evidence type="ECO:0000259" key="8">
    <source>
        <dbReference type="PROSITE" id="PS50850"/>
    </source>
</evidence>
<reference evidence="9" key="1">
    <citation type="submission" date="2023-05" db="EMBL/GenBank/DDBJ databases">
        <title>Streptantibioticus silvisoli sp. nov., acidotolerant actinomycetes 1 from pine litter.</title>
        <authorList>
            <person name="Swiecimska M."/>
            <person name="Golinska P."/>
            <person name="Sangal V."/>
            <person name="Wachnowicz B."/>
            <person name="Goodfellow M."/>
        </authorList>
    </citation>
    <scope>NUCLEOTIDE SEQUENCE</scope>
    <source>
        <strain evidence="9">SL13</strain>
    </source>
</reference>
<feature type="transmembrane region" description="Helical" evidence="7">
    <location>
        <begin position="167"/>
        <end position="187"/>
    </location>
</feature>
<dbReference type="SUPFAM" id="SSF103473">
    <property type="entry name" value="MFS general substrate transporter"/>
    <property type="match status" value="1"/>
</dbReference>
<dbReference type="AlphaFoldDB" id="A0AA90JWG8"/>
<feature type="transmembrane region" description="Helical" evidence="7">
    <location>
        <begin position="298"/>
        <end position="320"/>
    </location>
</feature>
<keyword evidence="5" id="KW-0046">Antibiotic resistance</keyword>
<dbReference type="CDD" id="cd17321">
    <property type="entry name" value="MFS_MMR_MDR_like"/>
    <property type="match status" value="1"/>
</dbReference>
<evidence type="ECO:0000256" key="2">
    <source>
        <dbReference type="ARBA" id="ARBA00022692"/>
    </source>
</evidence>
<evidence type="ECO:0000256" key="4">
    <source>
        <dbReference type="ARBA" id="ARBA00023136"/>
    </source>
</evidence>
<comment type="subcellular location">
    <subcellularLocation>
        <location evidence="1">Cell membrane</location>
        <topology evidence="1">Multi-pass membrane protein</topology>
    </subcellularLocation>
</comment>
<keyword evidence="3 7" id="KW-1133">Transmembrane helix</keyword>
<feature type="transmembrane region" description="Helical" evidence="7">
    <location>
        <begin position="365"/>
        <end position="386"/>
    </location>
</feature>
<feature type="transmembrane region" description="Helical" evidence="7">
    <location>
        <begin position="81"/>
        <end position="104"/>
    </location>
</feature>
<feature type="transmembrane region" description="Helical" evidence="7">
    <location>
        <begin position="12"/>
        <end position="38"/>
    </location>
</feature>
<proteinExistence type="predicted"/>
<feature type="domain" description="Major facilitator superfamily (MFS) profile" evidence="8">
    <location>
        <begin position="13"/>
        <end position="458"/>
    </location>
</feature>
<dbReference type="EMBL" id="JABXJJ020000007">
    <property type="protein sequence ID" value="MDI5969086.1"/>
    <property type="molecule type" value="Genomic_DNA"/>
</dbReference>
<feature type="transmembrane region" description="Helical" evidence="7">
    <location>
        <begin position="269"/>
        <end position="292"/>
    </location>
</feature>
<evidence type="ECO:0000256" key="6">
    <source>
        <dbReference type="SAM" id="MobiDB-lite"/>
    </source>
</evidence>
<comment type="caution">
    <text evidence="9">The sequence shown here is derived from an EMBL/GenBank/DDBJ whole genome shotgun (WGS) entry which is preliminary data.</text>
</comment>
<dbReference type="PANTHER" id="PTHR42718">
    <property type="entry name" value="MAJOR FACILITATOR SUPERFAMILY MULTIDRUG TRANSPORTER MFSC"/>
    <property type="match status" value="1"/>
</dbReference>
<evidence type="ECO:0000256" key="1">
    <source>
        <dbReference type="ARBA" id="ARBA00004651"/>
    </source>
</evidence>
<sequence>MEISSQRDRASWLLPVLCVSAFMANLDLFIVNVAFGAIGRTFSGSSLAHLSWVLNVYAILYAALLVPLGRLSDRFGQKAGFLAGLALFTVGSAACAVAPGLWALVAFRGVQAVGAAAMTPTSLGLLLTATPAPRRVRAVRIWAATGGLAAAAGPVAGGLLVEASWRWVFLVNVPIGVATLLLAVRCLPDTRHDRAATWPDLLGGVVAVIAIGSLALALVQGSSWGWSSGKVIAALAVAVAGTALFRYRSLRHPAPVVEPALLRVRTFRWSNLTALAFNSAFAAGLLANILWLQDVWHYSALRTGLAVAPGPLMVPLFAAVGQRLARRIGAGWTTALGSTLFAAGTVLLILSLGERSRYAAEALPGWLVTGVAVGLALPTILSSATVDLPAARSATGSAVVNMARQIGTVLGVSTLIALVGPAHGYPALHTAFTEARWLVAGLALLGALTAIRMNTAPPAPPGHHEPRTAPVRRAAGVE</sequence>
<evidence type="ECO:0000313" key="9">
    <source>
        <dbReference type="EMBL" id="MDI5969086.1"/>
    </source>
</evidence>
<dbReference type="Pfam" id="PF07690">
    <property type="entry name" value="MFS_1"/>
    <property type="match status" value="1"/>
</dbReference>
<feature type="transmembrane region" description="Helical" evidence="7">
    <location>
        <begin position="332"/>
        <end position="353"/>
    </location>
</feature>
<name>A0AA90JWG8_9ACTN</name>
<dbReference type="GO" id="GO:0046677">
    <property type="term" value="P:response to antibiotic"/>
    <property type="evidence" value="ECO:0007669"/>
    <property type="project" value="UniProtKB-KW"/>
</dbReference>
<gene>
    <name evidence="9" type="ORF">POF50_006950</name>
</gene>
<dbReference type="InterPro" id="IPR036259">
    <property type="entry name" value="MFS_trans_sf"/>
</dbReference>
<feature type="region of interest" description="Disordered" evidence="6">
    <location>
        <begin position="456"/>
        <end position="478"/>
    </location>
</feature>
<evidence type="ECO:0000256" key="5">
    <source>
        <dbReference type="ARBA" id="ARBA00023251"/>
    </source>
</evidence>
<dbReference type="Gene3D" id="1.20.1250.20">
    <property type="entry name" value="MFS general substrate transporter like domains"/>
    <property type="match status" value="1"/>
</dbReference>
<evidence type="ECO:0000256" key="3">
    <source>
        <dbReference type="ARBA" id="ARBA00022989"/>
    </source>
</evidence>
<feature type="transmembrane region" description="Helical" evidence="7">
    <location>
        <begin position="199"/>
        <end position="219"/>
    </location>
</feature>
<dbReference type="GO" id="GO:0005886">
    <property type="term" value="C:plasma membrane"/>
    <property type="evidence" value="ECO:0007669"/>
    <property type="project" value="UniProtKB-SubCell"/>
</dbReference>
<dbReference type="Gene3D" id="1.20.1720.10">
    <property type="entry name" value="Multidrug resistance protein D"/>
    <property type="match status" value="1"/>
</dbReference>
<feature type="transmembrane region" description="Helical" evidence="7">
    <location>
        <begin position="141"/>
        <end position="161"/>
    </location>
</feature>
<organism evidence="9">
    <name type="scientific">Streptantibioticus silvisoli</name>
    <dbReference type="NCBI Taxonomy" id="2705255"/>
    <lineage>
        <taxon>Bacteria</taxon>
        <taxon>Bacillati</taxon>
        <taxon>Actinomycetota</taxon>
        <taxon>Actinomycetes</taxon>
        <taxon>Kitasatosporales</taxon>
        <taxon>Streptomycetaceae</taxon>
        <taxon>Streptantibioticus</taxon>
    </lineage>
</organism>
<dbReference type="RefSeq" id="WP_271313382.1">
    <property type="nucleotide sequence ID" value="NZ_JABXJJ020000007.1"/>
</dbReference>
<feature type="transmembrane region" description="Helical" evidence="7">
    <location>
        <begin position="110"/>
        <end position="129"/>
    </location>
</feature>